<evidence type="ECO:0000313" key="3">
    <source>
        <dbReference type="Proteomes" id="UP001210211"/>
    </source>
</evidence>
<dbReference type="PANTHER" id="PTHR31425">
    <property type="entry name" value="PHOSPHORIBOSYLANTHRANILATE TRANSFERASE ISOFORM 1"/>
    <property type="match status" value="1"/>
</dbReference>
<organism evidence="2 3">
    <name type="scientific">Rhynchospora tenuis</name>
    <dbReference type="NCBI Taxonomy" id="198213"/>
    <lineage>
        <taxon>Eukaryota</taxon>
        <taxon>Viridiplantae</taxon>
        <taxon>Streptophyta</taxon>
        <taxon>Embryophyta</taxon>
        <taxon>Tracheophyta</taxon>
        <taxon>Spermatophyta</taxon>
        <taxon>Magnoliopsida</taxon>
        <taxon>Liliopsida</taxon>
        <taxon>Poales</taxon>
        <taxon>Cyperaceae</taxon>
        <taxon>Cyperoideae</taxon>
        <taxon>Rhynchosporeae</taxon>
        <taxon>Rhynchospora</taxon>
    </lineage>
</organism>
<dbReference type="Gene3D" id="2.60.40.150">
    <property type="entry name" value="C2 domain"/>
    <property type="match status" value="1"/>
</dbReference>
<dbReference type="FunFam" id="2.60.40.150:FF:000323">
    <property type="entry name" value="C2 calcium/lipid-binding plant phosphoribosyltransferase family protein"/>
    <property type="match status" value="1"/>
</dbReference>
<comment type="caution">
    <text evidence="2">The sequence shown here is derived from an EMBL/GenBank/DDBJ whole genome shotgun (WGS) entry which is preliminary data.</text>
</comment>
<dbReference type="PROSITE" id="PS50004">
    <property type="entry name" value="C2"/>
    <property type="match status" value="1"/>
</dbReference>
<dbReference type="AlphaFoldDB" id="A0AAD5ZTQ1"/>
<dbReference type="EMBL" id="JAMRDG010000001">
    <property type="protein sequence ID" value="KAJ3703792.1"/>
    <property type="molecule type" value="Genomic_DNA"/>
</dbReference>
<reference evidence="2 3" key="1">
    <citation type="journal article" date="2022" name="Cell">
        <title>Repeat-based holocentromeres influence genome architecture and karyotype evolution.</title>
        <authorList>
            <person name="Hofstatter P.G."/>
            <person name="Thangavel G."/>
            <person name="Lux T."/>
            <person name="Neumann P."/>
            <person name="Vondrak T."/>
            <person name="Novak P."/>
            <person name="Zhang M."/>
            <person name="Costa L."/>
            <person name="Castellani M."/>
            <person name="Scott A."/>
            <person name="Toegelov H."/>
            <person name="Fuchs J."/>
            <person name="Mata-Sucre Y."/>
            <person name="Dias Y."/>
            <person name="Vanzela A.L.L."/>
            <person name="Huettel B."/>
            <person name="Almeida C.C.S."/>
            <person name="Simkova H."/>
            <person name="Souza G."/>
            <person name="Pedrosa-Harand A."/>
            <person name="Macas J."/>
            <person name="Mayer K.F.X."/>
            <person name="Houben A."/>
            <person name="Marques A."/>
        </authorList>
    </citation>
    <scope>NUCLEOTIDE SEQUENCE [LARGE SCALE GENOMIC DNA]</scope>
    <source>
        <strain evidence="2">RhyTen1mFocal</strain>
    </source>
</reference>
<evidence type="ECO:0000313" key="2">
    <source>
        <dbReference type="EMBL" id="KAJ3703792.1"/>
    </source>
</evidence>
<dbReference type="PANTHER" id="PTHR31425:SF32">
    <property type="entry name" value="MULTIPLE C2 DOMAIN AND TRANSMEMBRANE REGION PROTEIN 9"/>
    <property type="match status" value="1"/>
</dbReference>
<dbReference type="SMART" id="SM00239">
    <property type="entry name" value="C2"/>
    <property type="match status" value="1"/>
</dbReference>
<feature type="domain" description="C2" evidence="1">
    <location>
        <begin position="1"/>
        <end position="108"/>
    </location>
</feature>
<dbReference type="CDD" id="cd04022">
    <property type="entry name" value="C2A_MCTP_PRT_plant"/>
    <property type="match status" value="1"/>
</dbReference>
<proteinExistence type="predicted"/>
<dbReference type="Proteomes" id="UP001210211">
    <property type="component" value="Unassembled WGS sequence"/>
</dbReference>
<dbReference type="InterPro" id="IPR035892">
    <property type="entry name" value="C2_domain_sf"/>
</dbReference>
<protein>
    <recommendedName>
        <fullName evidence="1">C2 domain-containing protein</fullName>
    </recommendedName>
</protein>
<keyword evidence="3" id="KW-1185">Reference proteome</keyword>
<name>A0AAD5ZTQ1_9POAL</name>
<dbReference type="SUPFAM" id="SSF49562">
    <property type="entry name" value="C2 domain (Calcium/lipid-binding domain, CaLB)"/>
    <property type="match status" value="1"/>
</dbReference>
<dbReference type="Pfam" id="PF00168">
    <property type="entry name" value="C2"/>
    <property type="match status" value="1"/>
</dbReference>
<dbReference type="InterPro" id="IPR047259">
    <property type="entry name" value="QUIRKY-like"/>
</dbReference>
<evidence type="ECO:0000259" key="1">
    <source>
        <dbReference type="PROSITE" id="PS50004"/>
    </source>
</evidence>
<accession>A0AAD5ZTQ1</accession>
<dbReference type="InterPro" id="IPR000008">
    <property type="entry name" value="C2_dom"/>
</dbReference>
<sequence>MAQCNLGVEVVGAHDLMPKDRHGSACVCVELQFDGQKFRTSVKEKDLNPVWNEHFYFAISDLSDLPNMHLEACIYNVNKELHTRSFLGKVRIIGTSFVPRSEAVMMHYPLEKRGWFSRVKGELGMKVFLTDDP</sequence>
<gene>
    <name evidence="2" type="ORF">LUZ61_007497</name>
</gene>